<evidence type="ECO:0000259" key="2">
    <source>
        <dbReference type="Pfam" id="PF03886"/>
    </source>
</evidence>
<dbReference type="Gene3D" id="3.40.50.10610">
    <property type="entry name" value="ABC-type transport auxiliary lipoprotein component"/>
    <property type="match status" value="1"/>
</dbReference>
<gene>
    <name evidence="3" type="ORF">DF183_15570</name>
</gene>
<reference evidence="3 4" key="2">
    <citation type="submission" date="2018-05" db="EMBL/GenBank/DDBJ databases">
        <authorList>
            <person name="Lanie J.A."/>
            <person name="Ng W.-L."/>
            <person name="Kazmierczak K.M."/>
            <person name="Andrzejewski T.M."/>
            <person name="Davidsen T.M."/>
            <person name="Wayne K.J."/>
            <person name="Tettelin H."/>
            <person name="Glass J.I."/>
            <person name="Rusch D."/>
            <person name="Podicherti R."/>
            <person name="Tsui H.-C.T."/>
            <person name="Winkler M.E."/>
        </authorList>
    </citation>
    <scope>NUCLEOTIDE SEQUENCE [LARGE SCALE GENOMIC DNA]</scope>
    <source>
        <strain evidence="3 4">YBY</strain>
    </source>
</reference>
<keyword evidence="1" id="KW-0732">Signal</keyword>
<reference evidence="3 4" key="1">
    <citation type="submission" date="2018-05" db="EMBL/GenBank/DDBJ databases">
        <title>Genome Sequence of an Efficient Indole-Degrading Bacterium, Alcaligenes sp.YBY.</title>
        <authorList>
            <person name="Yang B."/>
        </authorList>
    </citation>
    <scope>NUCLEOTIDE SEQUENCE [LARGE SCALE GENOMIC DNA]</scope>
    <source>
        <strain evidence="3 4">YBY</strain>
    </source>
</reference>
<evidence type="ECO:0000256" key="1">
    <source>
        <dbReference type="SAM" id="SignalP"/>
    </source>
</evidence>
<evidence type="ECO:0000313" key="3">
    <source>
        <dbReference type="EMBL" id="PWE13242.1"/>
    </source>
</evidence>
<protein>
    <recommendedName>
        <fullName evidence="2">ABC-type transport auxiliary lipoprotein component domain-containing protein</fullName>
    </recommendedName>
</protein>
<dbReference type="Proteomes" id="UP000245216">
    <property type="component" value="Unassembled WGS sequence"/>
</dbReference>
<dbReference type="InterPro" id="IPR005586">
    <property type="entry name" value="ABC_trans_aux"/>
</dbReference>
<dbReference type="EMBL" id="QEXO01000004">
    <property type="protein sequence ID" value="PWE13242.1"/>
    <property type="molecule type" value="Genomic_DNA"/>
</dbReference>
<sequence>MKSRFLIPVAFAGLLTACASTTPTYYTLQASNAAPAAAAPSTQVWKGFQLRRMDVPAQLDRRSFVLTQTAGGQVNLLNDSQWASPLPDEMSLALASGLQDRLGVPQLASAGAKTPLWQIDVLVQRFESVYGERATLELSWTLTPLGFEGKTQQCRWLDSEPASSVPELVQAHRQLQQRWADALAAQMQGKPVPVNLGKAMLCAS</sequence>
<dbReference type="AlphaFoldDB" id="A0A2U2BGX0"/>
<feature type="chain" id="PRO_5015638631" description="ABC-type transport auxiliary lipoprotein component domain-containing protein" evidence="1">
    <location>
        <begin position="22"/>
        <end position="204"/>
    </location>
</feature>
<dbReference type="Pfam" id="PF03886">
    <property type="entry name" value="ABC_trans_aux"/>
    <property type="match status" value="1"/>
</dbReference>
<dbReference type="PROSITE" id="PS51257">
    <property type="entry name" value="PROKAR_LIPOPROTEIN"/>
    <property type="match status" value="1"/>
</dbReference>
<proteinExistence type="predicted"/>
<evidence type="ECO:0000313" key="4">
    <source>
        <dbReference type="Proteomes" id="UP000245216"/>
    </source>
</evidence>
<dbReference type="STRING" id="511.UZ73_16655"/>
<organism evidence="3 4">
    <name type="scientific">Alcaligenes faecalis</name>
    <dbReference type="NCBI Taxonomy" id="511"/>
    <lineage>
        <taxon>Bacteria</taxon>
        <taxon>Pseudomonadati</taxon>
        <taxon>Pseudomonadota</taxon>
        <taxon>Betaproteobacteria</taxon>
        <taxon>Burkholderiales</taxon>
        <taxon>Alcaligenaceae</taxon>
        <taxon>Alcaligenes</taxon>
    </lineage>
</organism>
<accession>A0A2U2BGX0</accession>
<comment type="caution">
    <text evidence="3">The sequence shown here is derived from an EMBL/GenBank/DDBJ whole genome shotgun (WGS) entry which is preliminary data.</text>
</comment>
<feature type="domain" description="ABC-type transport auxiliary lipoprotein component" evidence="2">
    <location>
        <begin position="26"/>
        <end position="184"/>
    </location>
</feature>
<dbReference type="RefSeq" id="WP_109089543.1">
    <property type="nucleotide sequence ID" value="NZ_QEXO01000004.1"/>
</dbReference>
<feature type="signal peptide" evidence="1">
    <location>
        <begin position="1"/>
        <end position="21"/>
    </location>
</feature>
<dbReference type="SUPFAM" id="SSF159594">
    <property type="entry name" value="XCC0632-like"/>
    <property type="match status" value="1"/>
</dbReference>
<name>A0A2U2BGX0_ALCFA</name>